<evidence type="ECO:0000313" key="1">
    <source>
        <dbReference type="EMBL" id="QID17987.1"/>
    </source>
</evidence>
<gene>
    <name evidence="1" type="ORF">G3580_10240</name>
</gene>
<name>A0A6C1B349_9RHOO</name>
<dbReference type="KEGG" id="azq:G3580_10240"/>
<reference evidence="1 2" key="1">
    <citation type="submission" date="2020-02" db="EMBL/GenBank/DDBJ databases">
        <title>Nitrogenibacter mangrovi gen. nov., sp. nov. isolated from mangrove sediment, a denitrifying betaproteobacterium.</title>
        <authorList>
            <person name="Liao H."/>
            <person name="Tian Y."/>
        </authorList>
    </citation>
    <scope>NUCLEOTIDE SEQUENCE [LARGE SCALE GENOMIC DNA]</scope>
    <source>
        <strain evidence="1 2">M9-3-2</strain>
    </source>
</reference>
<keyword evidence="2" id="KW-1185">Reference proteome</keyword>
<dbReference type="Proteomes" id="UP000501991">
    <property type="component" value="Chromosome"/>
</dbReference>
<accession>A0A6C1B349</accession>
<organism evidence="1 2">
    <name type="scientific">Nitrogeniibacter mangrovi</name>
    <dbReference type="NCBI Taxonomy" id="2016596"/>
    <lineage>
        <taxon>Bacteria</taxon>
        <taxon>Pseudomonadati</taxon>
        <taxon>Pseudomonadota</taxon>
        <taxon>Betaproteobacteria</taxon>
        <taxon>Rhodocyclales</taxon>
        <taxon>Zoogloeaceae</taxon>
        <taxon>Nitrogeniibacter</taxon>
    </lineage>
</organism>
<proteinExistence type="predicted"/>
<evidence type="ECO:0000313" key="2">
    <source>
        <dbReference type="Proteomes" id="UP000501991"/>
    </source>
</evidence>
<dbReference type="RefSeq" id="WP_173765205.1">
    <property type="nucleotide sequence ID" value="NZ_CP048836.1"/>
</dbReference>
<sequence>MLSLTDCLDFIDLDRDTIDIIAAHQHLSTVLATELGNQLIASRHGLLVLHDMHRDLLERAAHRGDLPREQELRATYTRFCRKYPMPRGLL</sequence>
<dbReference type="AlphaFoldDB" id="A0A6C1B349"/>
<dbReference type="EMBL" id="CP048836">
    <property type="protein sequence ID" value="QID17987.1"/>
    <property type="molecule type" value="Genomic_DNA"/>
</dbReference>
<protein>
    <submittedName>
        <fullName evidence="1">Uncharacterized protein</fullName>
    </submittedName>
</protein>